<feature type="domain" description="CdiI immunity protein" evidence="1">
    <location>
        <begin position="7"/>
        <end position="94"/>
    </location>
</feature>
<dbReference type="Proteomes" id="UP000568664">
    <property type="component" value="Unassembled WGS sequence"/>
</dbReference>
<sequence length="101" mass="11470">MDDISKFGNLSQFFGGYFHQDFMEEFGSPENAFNAFLSNSSKDLIKHTHKELDSFLALELSESELAESLGSLYCDYLPSSDNLTINEWLTKLSKSMVHKCT</sequence>
<dbReference type="EMBL" id="JABBXH010000003">
    <property type="protein sequence ID" value="NMP31718.1"/>
    <property type="molecule type" value="Genomic_DNA"/>
</dbReference>
<proteinExistence type="predicted"/>
<evidence type="ECO:0000313" key="2">
    <source>
        <dbReference type="EMBL" id="NMP31718.1"/>
    </source>
</evidence>
<comment type="caution">
    <text evidence="2">The sequence shown here is derived from an EMBL/GenBank/DDBJ whole genome shotgun (WGS) entry which is preliminary data.</text>
</comment>
<dbReference type="Pfam" id="PF18593">
    <property type="entry name" value="CdiI_2"/>
    <property type="match status" value="1"/>
</dbReference>
<dbReference type="AlphaFoldDB" id="A0A7Y0LCL8"/>
<accession>A0A7Y0LCL8</accession>
<protein>
    <recommendedName>
        <fullName evidence="1">CdiI immunity protein domain-containing protein</fullName>
    </recommendedName>
</protein>
<evidence type="ECO:0000313" key="3">
    <source>
        <dbReference type="Proteomes" id="UP000568664"/>
    </source>
</evidence>
<dbReference type="InterPro" id="IPR041129">
    <property type="entry name" value="CdiI_2"/>
</dbReference>
<evidence type="ECO:0000259" key="1">
    <source>
        <dbReference type="Pfam" id="PF18593"/>
    </source>
</evidence>
<reference evidence="2 3" key="1">
    <citation type="submission" date="2020-04" db="EMBL/GenBank/DDBJ databases">
        <title>Thalassotalea sp. M1531, isolated from the surface of marine red alga.</title>
        <authorList>
            <person name="Pang L."/>
            <person name="Lu D.-C."/>
        </authorList>
    </citation>
    <scope>NUCLEOTIDE SEQUENCE [LARGE SCALE GENOMIC DNA]</scope>
    <source>
        <strain evidence="2 3">M1531</strain>
    </source>
</reference>
<organism evidence="2 3">
    <name type="scientific">Thalassotalea algicola</name>
    <dbReference type="NCBI Taxonomy" id="2716224"/>
    <lineage>
        <taxon>Bacteria</taxon>
        <taxon>Pseudomonadati</taxon>
        <taxon>Pseudomonadota</taxon>
        <taxon>Gammaproteobacteria</taxon>
        <taxon>Alteromonadales</taxon>
        <taxon>Colwelliaceae</taxon>
        <taxon>Thalassotalea</taxon>
    </lineage>
</organism>
<dbReference type="RefSeq" id="WP_169075066.1">
    <property type="nucleotide sequence ID" value="NZ_JABBXH010000003.1"/>
</dbReference>
<keyword evidence="3" id="KW-1185">Reference proteome</keyword>
<gene>
    <name evidence="2" type="ORF">HII17_09100</name>
</gene>
<name>A0A7Y0LCL8_9GAMM</name>